<evidence type="ECO:0000259" key="8">
    <source>
        <dbReference type="Pfam" id="PF13359"/>
    </source>
</evidence>
<evidence type="ECO:0000256" key="2">
    <source>
        <dbReference type="ARBA" id="ARBA00004123"/>
    </source>
</evidence>
<dbReference type="Pfam" id="PF13359">
    <property type="entry name" value="DDE_Tnp_4"/>
    <property type="match status" value="1"/>
</dbReference>
<evidence type="ECO:0000256" key="1">
    <source>
        <dbReference type="ARBA" id="ARBA00001968"/>
    </source>
</evidence>
<comment type="similarity">
    <text evidence="3">Belongs to the HARBI1 family.</text>
</comment>
<dbReference type="GO" id="GO:0016787">
    <property type="term" value="F:hydrolase activity"/>
    <property type="evidence" value="ECO:0007669"/>
    <property type="project" value="UniProtKB-KW"/>
</dbReference>
<dbReference type="EMBL" id="AKHW03006231">
    <property type="protein sequence ID" value="KYO22530.1"/>
    <property type="molecule type" value="Genomic_DNA"/>
</dbReference>
<dbReference type="STRING" id="8496.A0A151MDQ5"/>
<keyword evidence="4" id="KW-0540">Nuclease</keyword>
<evidence type="ECO:0000256" key="7">
    <source>
        <dbReference type="ARBA" id="ARBA00023242"/>
    </source>
</evidence>
<dbReference type="InterPro" id="IPR045249">
    <property type="entry name" value="HARBI1-like"/>
</dbReference>
<evidence type="ECO:0000256" key="4">
    <source>
        <dbReference type="ARBA" id="ARBA00022722"/>
    </source>
</evidence>
<evidence type="ECO:0000256" key="5">
    <source>
        <dbReference type="ARBA" id="ARBA00022723"/>
    </source>
</evidence>
<evidence type="ECO:0000313" key="9">
    <source>
        <dbReference type="EMBL" id="KYO22530.1"/>
    </source>
</evidence>
<proteinExistence type="inferred from homology"/>
<dbReference type="PANTHER" id="PTHR22930">
    <property type="match status" value="1"/>
</dbReference>
<dbReference type="GO" id="GO:0046872">
    <property type="term" value="F:metal ion binding"/>
    <property type="evidence" value="ECO:0007669"/>
    <property type="project" value="UniProtKB-KW"/>
</dbReference>
<name>A0A151MDQ5_ALLMI</name>
<dbReference type="GO" id="GO:0005634">
    <property type="term" value="C:nucleus"/>
    <property type="evidence" value="ECO:0007669"/>
    <property type="project" value="UniProtKB-SubCell"/>
</dbReference>
<dbReference type="PANTHER" id="PTHR22930:SF85">
    <property type="entry name" value="GH03217P-RELATED"/>
    <property type="match status" value="1"/>
</dbReference>
<keyword evidence="5" id="KW-0479">Metal-binding</keyword>
<dbReference type="AlphaFoldDB" id="A0A151MDQ5"/>
<comment type="subcellular location">
    <subcellularLocation>
        <location evidence="2">Nucleus</location>
    </subcellularLocation>
</comment>
<feature type="domain" description="DDE Tnp4" evidence="8">
    <location>
        <begin position="118"/>
        <end position="247"/>
    </location>
</feature>
<keyword evidence="7" id="KW-0539">Nucleus</keyword>
<dbReference type="InterPro" id="IPR027806">
    <property type="entry name" value="HARBI1_dom"/>
</dbReference>
<organism evidence="9 10">
    <name type="scientific">Alligator mississippiensis</name>
    <name type="common">American alligator</name>
    <dbReference type="NCBI Taxonomy" id="8496"/>
    <lineage>
        <taxon>Eukaryota</taxon>
        <taxon>Metazoa</taxon>
        <taxon>Chordata</taxon>
        <taxon>Craniata</taxon>
        <taxon>Vertebrata</taxon>
        <taxon>Euteleostomi</taxon>
        <taxon>Archelosauria</taxon>
        <taxon>Archosauria</taxon>
        <taxon>Crocodylia</taxon>
        <taxon>Alligatoridae</taxon>
        <taxon>Alligatorinae</taxon>
        <taxon>Alligator</taxon>
    </lineage>
</organism>
<dbReference type="GO" id="GO:0004518">
    <property type="term" value="F:nuclease activity"/>
    <property type="evidence" value="ECO:0007669"/>
    <property type="project" value="UniProtKB-KW"/>
</dbReference>
<dbReference type="Proteomes" id="UP000050525">
    <property type="component" value="Unassembled WGS sequence"/>
</dbReference>
<gene>
    <name evidence="9" type="ORF">Y1Q_0003080</name>
</gene>
<keyword evidence="6" id="KW-0378">Hydrolase</keyword>
<protein>
    <recommendedName>
        <fullName evidence="8">DDE Tnp4 domain-containing protein</fullName>
    </recommendedName>
</protein>
<reference evidence="9 10" key="1">
    <citation type="journal article" date="2012" name="Genome Biol.">
        <title>Sequencing three crocodilian genomes to illuminate the evolution of archosaurs and amniotes.</title>
        <authorList>
            <person name="St John J.A."/>
            <person name="Braun E.L."/>
            <person name="Isberg S.R."/>
            <person name="Miles L.G."/>
            <person name="Chong A.Y."/>
            <person name="Gongora J."/>
            <person name="Dalzell P."/>
            <person name="Moran C."/>
            <person name="Bed'hom B."/>
            <person name="Abzhanov A."/>
            <person name="Burgess S.C."/>
            <person name="Cooksey A.M."/>
            <person name="Castoe T.A."/>
            <person name="Crawford N.G."/>
            <person name="Densmore L.D."/>
            <person name="Drew J.C."/>
            <person name="Edwards S.V."/>
            <person name="Faircloth B.C."/>
            <person name="Fujita M.K."/>
            <person name="Greenwold M.J."/>
            <person name="Hoffmann F.G."/>
            <person name="Howard J.M."/>
            <person name="Iguchi T."/>
            <person name="Janes D.E."/>
            <person name="Khan S.Y."/>
            <person name="Kohno S."/>
            <person name="de Koning A.J."/>
            <person name="Lance S.L."/>
            <person name="McCarthy F.M."/>
            <person name="McCormack J.E."/>
            <person name="Merchant M.E."/>
            <person name="Peterson D.G."/>
            <person name="Pollock D.D."/>
            <person name="Pourmand N."/>
            <person name="Raney B.J."/>
            <person name="Roessler K.A."/>
            <person name="Sanford J.R."/>
            <person name="Sawyer R.H."/>
            <person name="Schmidt C.J."/>
            <person name="Triplett E.W."/>
            <person name="Tuberville T.D."/>
            <person name="Venegas-Anaya M."/>
            <person name="Howard J.T."/>
            <person name="Jarvis E.D."/>
            <person name="Guillette L.J.Jr."/>
            <person name="Glenn T.C."/>
            <person name="Green R.E."/>
            <person name="Ray D.A."/>
        </authorList>
    </citation>
    <scope>NUCLEOTIDE SEQUENCE [LARGE SCALE GENOMIC DNA]</scope>
    <source>
        <strain evidence="9">KSC_2009_1</strain>
    </source>
</reference>
<evidence type="ECO:0000256" key="3">
    <source>
        <dbReference type="ARBA" id="ARBA00006958"/>
    </source>
</evidence>
<evidence type="ECO:0000313" key="10">
    <source>
        <dbReference type="Proteomes" id="UP000050525"/>
    </source>
</evidence>
<comment type="cofactor">
    <cofactor evidence="1">
        <name>a divalent metal cation</name>
        <dbReference type="ChEBI" id="CHEBI:60240"/>
    </cofactor>
</comment>
<keyword evidence="10" id="KW-1185">Reference proteome</keyword>
<comment type="caution">
    <text evidence="9">The sequence shown here is derived from an EMBL/GenBank/DDBJ whole genome shotgun (WGS) entry which is preliminary data.</text>
</comment>
<sequence>MTWNDQQWLEMFQMKREIFYHIVAMLGPCIMRQDTNMHQTIPPDKRVAMVIMKLASPSSLHYIASQFGMATCMVRLATHEVCQLLKEITSNKIICLANLLQVIDGFNEKGFLNCVGALDSIHIPVLCPVGKWRAFRNCKGYASVILQAMVGHQGWFMNIYEGRLMQDAYMFRNSPLPGLVEKGHYAPSLEKTVIHGVAIPLVVVVDAAYPLKPWLMNPYGGNVTDPQKLVFNYSLTSCRMAMARAFG</sequence>
<evidence type="ECO:0000256" key="6">
    <source>
        <dbReference type="ARBA" id="ARBA00022801"/>
    </source>
</evidence>
<accession>A0A151MDQ5</accession>